<dbReference type="Pfam" id="PF00751">
    <property type="entry name" value="DM"/>
    <property type="match status" value="1"/>
</dbReference>
<feature type="region of interest" description="Disordered" evidence="6">
    <location>
        <begin position="230"/>
        <end position="257"/>
    </location>
</feature>
<comment type="subcellular location">
    <subcellularLocation>
        <location evidence="5">Nucleus</location>
    </subcellularLocation>
</comment>
<dbReference type="GO" id="GO:0043565">
    <property type="term" value="F:sequence-specific DNA binding"/>
    <property type="evidence" value="ECO:0007669"/>
    <property type="project" value="InterPro"/>
</dbReference>
<dbReference type="PROSITE" id="PS50809">
    <property type="entry name" value="DM_2"/>
    <property type="match status" value="1"/>
</dbReference>
<dbReference type="SMART" id="SM00301">
    <property type="entry name" value="DM"/>
    <property type="match status" value="1"/>
</dbReference>
<dbReference type="InterPro" id="IPR036407">
    <property type="entry name" value="DM_DNA-bd_sf"/>
</dbReference>
<evidence type="ECO:0000256" key="3">
    <source>
        <dbReference type="ARBA" id="ARBA00023125"/>
    </source>
</evidence>
<evidence type="ECO:0000256" key="6">
    <source>
        <dbReference type="SAM" id="MobiDB-lite"/>
    </source>
</evidence>
<sequence length="492" mass="53993">MKSGYIGCFAQPSHKKLVFGSKINRKTHFLAVAAHCKMSPHIIATVTIDDENQHHRSNENYSPSSQDMSSSPKPKGRILYCRKCEGHGEKVILKNHSPQCPYILCSCKSCEKLNYKRLKSFNKRNKEKIELAAALNAKRHATESSSSVDDEEGYSRRSSFCSKTSTPDMDSSDTRTSSTTPITRTSPSVMSSTSTPNNNGLEPRSGSLGQMTVMSYDIWKAKCASEKRRLELERSKKITSDSSATRSPSPTPMRKRAHTFVAQPTQNRVEDIPVIAPKKMSVDEISGKGKYILLPTIPAMRIFVNDADEEKPLPAALPPMSQPPQLPMSSIAQLTTAAPILPMTSTIPRFQIPVTSPMLARPIPAAPVLSQMSPFKPVTPQAQLPQLSTEQSISSLILHNTVLQQQQQNNQMMDLMGSQTQPTDVLSMLRLQQQAAQLAAALQAAGVTLPPLATPTVTPSSMQMLQKTMPTLSTPNLLTNPFLQSPLFTNPV</sequence>
<evidence type="ECO:0000313" key="9">
    <source>
        <dbReference type="Proteomes" id="UP000829354"/>
    </source>
</evidence>
<proteinExistence type="predicted"/>
<dbReference type="Gene3D" id="4.10.1040.10">
    <property type="entry name" value="DM DNA-binding domain"/>
    <property type="match status" value="1"/>
</dbReference>
<feature type="DNA-binding region" description="DM" evidence="5">
    <location>
        <begin position="81"/>
        <end position="124"/>
    </location>
</feature>
<protein>
    <recommendedName>
        <fullName evidence="7">DM domain-containing protein</fullName>
    </recommendedName>
</protein>
<evidence type="ECO:0000256" key="5">
    <source>
        <dbReference type="PROSITE-ProRule" id="PRU00070"/>
    </source>
</evidence>
<feature type="domain" description="DM" evidence="7">
    <location>
        <begin position="81"/>
        <end position="124"/>
    </location>
</feature>
<gene>
    <name evidence="8" type="ORF">L5515_010286</name>
</gene>
<keyword evidence="9" id="KW-1185">Reference proteome</keyword>
<dbReference type="GO" id="GO:0046872">
    <property type="term" value="F:metal ion binding"/>
    <property type="evidence" value="ECO:0007669"/>
    <property type="project" value="UniProtKB-KW"/>
</dbReference>
<evidence type="ECO:0000313" key="8">
    <source>
        <dbReference type="EMBL" id="UMM26691.1"/>
    </source>
</evidence>
<organism evidence="8 9">
    <name type="scientific">Caenorhabditis briggsae</name>
    <dbReference type="NCBI Taxonomy" id="6238"/>
    <lineage>
        <taxon>Eukaryota</taxon>
        <taxon>Metazoa</taxon>
        <taxon>Ecdysozoa</taxon>
        <taxon>Nematoda</taxon>
        <taxon>Chromadorea</taxon>
        <taxon>Rhabditida</taxon>
        <taxon>Rhabditina</taxon>
        <taxon>Rhabditomorpha</taxon>
        <taxon>Rhabditoidea</taxon>
        <taxon>Rhabditidae</taxon>
        <taxon>Peloderinae</taxon>
        <taxon>Caenorhabditis</taxon>
    </lineage>
</organism>
<keyword evidence="1 5" id="KW-0479">Metal-binding</keyword>
<dbReference type="InterPro" id="IPR001275">
    <property type="entry name" value="DM_DNA-bd"/>
</dbReference>
<keyword evidence="2 5" id="KW-0862">Zinc</keyword>
<dbReference type="PROSITE" id="PS40000">
    <property type="entry name" value="DM_1"/>
    <property type="match status" value="1"/>
</dbReference>
<evidence type="ECO:0000256" key="2">
    <source>
        <dbReference type="ARBA" id="ARBA00022833"/>
    </source>
</evidence>
<reference evidence="8 9" key="1">
    <citation type="submission" date="2022-04" db="EMBL/GenBank/DDBJ databases">
        <title>Chromosome-level reference genomes for two strains of Caenorhabditis briggsae: an improved platform for comparative genomics.</title>
        <authorList>
            <person name="Stevens L."/>
            <person name="Andersen E."/>
        </authorList>
    </citation>
    <scope>NUCLEOTIDE SEQUENCE [LARGE SCALE GENOMIC DNA]</scope>
    <source>
        <strain evidence="8">VX34</strain>
        <tissue evidence="8">Whole-organism</tissue>
    </source>
</reference>
<feature type="compositionally biased region" description="Basic and acidic residues" evidence="6">
    <location>
        <begin position="230"/>
        <end position="239"/>
    </location>
</feature>
<dbReference type="AlphaFoldDB" id="A0AAE9JDX7"/>
<evidence type="ECO:0000256" key="4">
    <source>
        <dbReference type="ARBA" id="ARBA00023242"/>
    </source>
</evidence>
<name>A0AAE9JDX7_CAEBR</name>
<dbReference type="GO" id="GO:0005634">
    <property type="term" value="C:nucleus"/>
    <property type="evidence" value="ECO:0007669"/>
    <property type="project" value="UniProtKB-SubCell"/>
</dbReference>
<dbReference type="Proteomes" id="UP000829354">
    <property type="component" value="Chromosome IV"/>
</dbReference>
<feature type="compositionally biased region" description="Low complexity" evidence="6">
    <location>
        <begin position="62"/>
        <end position="73"/>
    </location>
</feature>
<dbReference type="GO" id="GO:0006355">
    <property type="term" value="P:regulation of DNA-templated transcription"/>
    <property type="evidence" value="ECO:0007669"/>
    <property type="project" value="InterPro"/>
</dbReference>
<keyword evidence="4 5" id="KW-0539">Nucleus</keyword>
<feature type="region of interest" description="Disordered" evidence="6">
    <location>
        <begin position="136"/>
        <end position="208"/>
    </location>
</feature>
<accession>A0AAE9JDX7</accession>
<feature type="compositionally biased region" description="Low complexity" evidence="6">
    <location>
        <begin position="162"/>
        <end position="195"/>
    </location>
</feature>
<evidence type="ECO:0000259" key="7">
    <source>
        <dbReference type="PROSITE" id="PS50809"/>
    </source>
</evidence>
<dbReference type="SUPFAM" id="SSF82927">
    <property type="entry name" value="Cysteine-rich DNA binding domain, (DM domain)"/>
    <property type="match status" value="1"/>
</dbReference>
<evidence type="ECO:0000256" key="1">
    <source>
        <dbReference type="ARBA" id="ARBA00022723"/>
    </source>
</evidence>
<keyword evidence="3 5" id="KW-0238">DNA-binding</keyword>
<dbReference type="EMBL" id="CP092623">
    <property type="protein sequence ID" value="UMM26691.1"/>
    <property type="molecule type" value="Genomic_DNA"/>
</dbReference>
<feature type="region of interest" description="Disordered" evidence="6">
    <location>
        <begin position="49"/>
        <end position="74"/>
    </location>
</feature>